<dbReference type="Proteomes" id="UP000295252">
    <property type="component" value="Chromosome IX"/>
</dbReference>
<dbReference type="PANTHER" id="PTHR22595:SF79">
    <property type="entry name" value="CHITINASE 12"/>
    <property type="match status" value="1"/>
</dbReference>
<evidence type="ECO:0000256" key="2">
    <source>
        <dbReference type="ARBA" id="ARBA00022669"/>
    </source>
</evidence>
<proteinExistence type="predicted"/>
<keyword evidence="4" id="KW-0119">Carbohydrate metabolism</keyword>
<dbReference type="OMA" id="AFIEATW"/>
<keyword evidence="2" id="KW-0147">Chitin-binding</keyword>
<dbReference type="GO" id="GO:0016998">
    <property type="term" value="P:cell wall macromolecule catabolic process"/>
    <property type="evidence" value="ECO:0007669"/>
    <property type="project" value="InterPro"/>
</dbReference>
<evidence type="ECO:0000256" key="1">
    <source>
        <dbReference type="ARBA" id="ARBA00003102"/>
    </source>
</evidence>
<comment type="function">
    <text evidence="1">Defense against chitin-containing fungal pathogens.</text>
</comment>
<evidence type="ECO:0000256" key="5">
    <source>
        <dbReference type="ARBA" id="ARBA00023157"/>
    </source>
</evidence>
<evidence type="ECO:0000313" key="7">
    <source>
        <dbReference type="EMBL" id="CDP01817.1"/>
    </source>
</evidence>
<protein>
    <recommendedName>
        <fullName evidence="6">Glycoside hydrolase family 19 catalytic domain-containing protein</fullName>
    </recommendedName>
</protein>
<dbReference type="PROSITE" id="PS00773">
    <property type="entry name" value="CHITINASE_19_1"/>
    <property type="match status" value="1"/>
</dbReference>
<evidence type="ECO:0000256" key="3">
    <source>
        <dbReference type="ARBA" id="ARBA00022821"/>
    </source>
</evidence>
<dbReference type="CDD" id="cd00325">
    <property type="entry name" value="chitinase_GH19"/>
    <property type="match status" value="1"/>
</dbReference>
<dbReference type="GO" id="GO:0006032">
    <property type="term" value="P:chitin catabolic process"/>
    <property type="evidence" value="ECO:0007669"/>
    <property type="project" value="UniProtKB-KW"/>
</dbReference>
<gene>
    <name evidence="7" type="ORF">GSCOC_T00036987001</name>
</gene>
<dbReference type="OrthoDB" id="617225at2759"/>
<dbReference type="EMBL" id="HG739091">
    <property type="protein sequence ID" value="CDP01817.1"/>
    <property type="molecule type" value="Genomic_DNA"/>
</dbReference>
<dbReference type="GO" id="GO:0004568">
    <property type="term" value="F:chitinase activity"/>
    <property type="evidence" value="ECO:0007669"/>
    <property type="project" value="InterPro"/>
</dbReference>
<evidence type="ECO:0000256" key="4">
    <source>
        <dbReference type="ARBA" id="ARBA00023024"/>
    </source>
</evidence>
<dbReference type="InterPro" id="IPR023346">
    <property type="entry name" value="Lysozyme-like_dom_sf"/>
</dbReference>
<dbReference type="PANTHER" id="PTHR22595">
    <property type="entry name" value="CHITINASE-RELATED"/>
    <property type="match status" value="1"/>
</dbReference>
<dbReference type="STRING" id="49390.A0A068U0I4"/>
<dbReference type="GO" id="GO:0050832">
    <property type="term" value="P:defense response to fungus"/>
    <property type="evidence" value="ECO:0007669"/>
    <property type="project" value="TreeGrafter"/>
</dbReference>
<reference evidence="8" key="1">
    <citation type="journal article" date="2014" name="Science">
        <title>The coffee genome provides insight into the convergent evolution of caffeine biosynthesis.</title>
        <authorList>
            <person name="Denoeud F."/>
            <person name="Carretero-Paulet L."/>
            <person name="Dereeper A."/>
            <person name="Droc G."/>
            <person name="Guyot R."/>
            <person name="Pietrella M."/>
            <person name="Zheng C."/>
            <person name="Alberti A."/>
            <person name="Anthony F."/>
            <person name="Aprea G."/>
            <person name="Aury J.M."/>
            <person name="Bento P."/>
            <person name="Bernard M."/>
            <person name="Bocs S."/>
            <person name="Campa C."/>
            <person name="Cenci A."/>
            <person name="Combes M.C."/>
            <person name="Crouzillat D."/>
            <person name="Da Silva C."/>
            <person name="Daddiego L."/>
            <person name="De Bellis F."/>
            <person name="Dussert S."/>
            <person name="Garsmeur O."/>
            <person name="Gayraud T."/>
            <person name="Guignon V."/>
            <person name="Jahn K."/>
            <person name="Jamilloux V."/>
            <person name="Joet T."/>
            <person name="Labadie K."/>
            <person name="Lan T."/>
            <person name="Leclercq J."/>
            <person name="Lepelley M."/>
            <person name="Leroy T."/>
            <person name="Li L.T."/>
            <person name="Librado P."/>
            <person name="Lopez L."/>
            <person name="Munoz A."/>
            <person name="Noel B."/>
            <person name="Pallavicini A."/>
            <person name="Perrotta G."/>
            <person name="Poncet V."/>
            <person name="Pot D."/>
            <person name="Priyono X."/>
            <person name="Rigoreau M."/>
            <person name="Rouard M."/>
            <person name="Rozas J."/>
            <person name="Tranchant-Dubreuil C."/>
            <person name="VanBuren R."/>
            <person name="Zhang Q."/>
            <person name="Andrade A.C."/>
            <person name="Argout X."/>
            <person name="Bertrand B."/>
            <person name="de Kochko A."/>
            <person name="Graziosi G."/>
            <person name="Henry R.J."/>
            <person name="Jayarama X."/>
            <person name="Ming R."/>
            <person name="Nagai C."/>
            <person name="Rounsley S."/>
            <person name="Sankoff D."/>
            <person name="Giuliano G."/>
            <person name="Albert V.A."/>
            <person name="Wincker P."/>
            <person name="Lashermes P."/>
        </authorList>
    </citation>
    <scope>NUCLEOTIDE SEQUENCE [LARGE SCALE GENOMIC DNA]</scope>
    <source>
        <strain evidence="8">cv. DH200-94</strain>
    </source>
</reference>
<keyword evidence="3" id="KW-0611">Plant defense</keyword>
<dbReference type="Pfam" id="PF00182">
    <property type="entry name" value="Glyco_hydro_19"/>
    <property type="match status" value="1"/>
</dbReference>
<accession>A0A068U0I4</accession>
<dbReference type="PhylomeDB" id="A0A068U0I4"/>
<dbReference type="SUPFAM" id="SSF53955">
    <property type="entry name" value="Lysozyme-like"/>
    <property type="match status" value="1"/>
</dbReference>
<keyword evidence="5" id="KW-1015">Disulfide bond</keyword>
<feature type="domain" description="Glycoside hydrolase family 19 catalytic" evidence="6">
    <location>
        <begin position="10"/>
        <end position="32"/>
    </location>
</feature>
<dbReference type="Gramene" id="CDP01817">
    <property type="protein sequence ID" value="CDP01817"/>
    <property type="gene ID" value="GSCOC_T00036987001"/>
</dbReference>
<dbReference type="Gene3D" id="1.10.530.10">
    <property type="match status" value="1"/>
</dbReference>
<organism evidence="7 8">
    <name type="scientific">Coffea canephora</name>
    <name type="common">Robusta coffee</name>
    <dbReference type="NCBI Taxonomy" id="49390"/>
    <lineage>
        <taxon>Eukaryota</taxon>
        <taxon>Viridiplantae</taxon>
        <taxon>Streptophyta</taxon>
        <taxon>Embryophyta</taxon>
        <taxon>Tracheophyta</taxon>
        <taxon>Spermatophyta</taxon>
        <taxon>Magnoliopsida</taxon>
        <taxon>eudicotyledons</taxon>
        <taxon>Gunneridae</taxon>
        <taxon>Pentapetalae</taxon>
        <taxon>asterids</taxon>
        <taxon>lamiids</taxon>
        <taxon>Gentianales</taxon>
        <taxon>Rubiaceae</taxon>
        <taxon>Ixoroideae</taxon>
        <taxon>Gardenieae complex</taxon>
        <taxon>Bertiereae - Coffeeae clade</taxon>
        <taxon>Coffeeae</taxon>
        <taxon>Coffea</taxon>
    </lineage>
</organism>
<dbReference type="InterPro" id="IPR000726">
    <property type="entry name" value="Glyco_hydro_19_cat"/>
</dbReference>
<dbReference type="AlphaFoldDB" id="A0A068U0I4"/>
<name>A0A068U0I4_COFCA</name>
<dbReference type="InParanoid" id="A0A068U0I4"/>
<sequence>MLKYHNDPRCSSIGFYTYTAFITAAKSFNGFGTTGDVATRKREIAAFLGQTSHETIGGWLSTPDGPYAWGYCFIKEIGTSGSFCDSPDWPCPAGRRYCSKFTMTGRDNFNYGKAGRAIGVDIS</sequence>
<keyword evidence="4" id="KW-0624">Polysaccharide degradation</keyword>
<dbReference type="GO" id="GO:0008061">
    <property type="term" value="F:chitin binding"/>
    <property type="evidence" value="ECO:0007669"/>
    <property type="project" value="UniProtKB-KW"/>
</dbReference>
<evidence type="ECO:0000313" key="8">
    <source>
        <dbReference type="Proteomes" id="UP000295252"/>
    </source>
</evidence>
<keyword evidence="8" id="KW-1185">Reference proteome</keyword>
<keyword evidence="4" id="KW-0146">Chitin degradation</keyword>
<evidence type="ECO:0000259" key="6">
    <source>
        <dbReference type="PROSITE" id="PS00773"/>
    </source>
</evidence>